<organism evidence="3 4">
    <name type="scientific">Theileria orientalis</name>
    <dbReference type="NCBI Taxonomy" id="68886"/>
    <lineage>
        <taxon>Eukaryota</taxon>
        <taxon>Sar</taxon>
        <taxon>Alveolata</taxon>
        <taxon>Apicomplexa</taxon>
        <taxon>Aconoidasida</taxon>
        <taxon>Piroplasmida</taxon>
        <taxon>Theileriidae</taxon>
        <taxon>Theileria</taxon>
    </lineage>
</organism>
<feature type="region of interest" description="Disordered" evidence="2">
    <location>
        <begin position="674"/>
        <end position="747"/>
    </location>
</feature>
<feature type="region of interest" description="Disordered" evidence="2">
    <location>
        <begin position="368"/>
        <end position="407"/>
    </location>
</feature>
<evidence type="ECO:0000313" key="4">
    <source>
        <dbReference type="Proteomes" id="UP000244811"/>
    </source>
</evidence>
<feature type="compositionally biased region" description="Polar residues" evidence="2">
    <location>
        <begin position="921"/>
        <end position="930"/>
    </location>
</feature>
<proteinExistence type="predicted"/>
<evidence type="ECO:0000256" key="1">
    <source>
        <dbReference type="SAM" id="Coils"/>
    </source>
</evidence>
<feature type="compositionally biased region" description="Low complexity" evidence="2">
    <location>
        <begin position="682"/>
        <end position="742"/>
    </location>
</feature>
<feature type="coiled-coil region" evidence="1">
    <location>
        <begin position="185"/>
        <end position="246"/>
    </location>
</feature>
<feature type="compositionally biased region" description="Gly residues" evidence="2">
    <location>
        <begin position="1369"/>
        <end position="1384"/>
    </location>
</feature>
<evidence type="ECO:0000313" key="3">
    <source>
        <dbReference type="EMBL" id="UKK00451.2"/>
    </source>
</evidence>
<sequence>MAIDNDLLSGGSSLAENESANISQTSSGQGTDTHLADNSQESQSPTVQGVELDINTTVSTNDFDIATSGDVKSFTPKDGFAFNKVVEIDTDSSQTKELYQTSDTNKFVTKVEYNTNNHEVELYMGNESYKLEKVSLQGEGGKHEWVNQSSEVPEKEEEKPMEGVEVVIEKKLEELSKEFRKGNELDRVTKDLQRQLQGVEQLEDEISEVFGKSHKKEQLRKVKNDMEKEKEGMKNVVKEVNELRLRRGNVIKREIEVVKRADTTLKAWDQVAGIDNDQFNARTDKWEEDKMQDFKREVDGLMNESIKNVRNEMKDARQNFGSVESKLDNIRSEIVNKMKADEWEKLKVRTKKMDATIENMDKVDDTKKRMEQVDIDKEEDEVADRSVERKETDAEIKEQKDESKELTELEQKELEQWKRDLQQQLNQIMNELNELVKVETLDFDALNEPIKEFERNLESAMDDTDEEKEYENLVDNSVIEELEKIVLETKKLDAENKEVEKEMKEVENIVTIKDVAELETLKTDLEEELKWVTDNVRNMIEKARTEAQMVESVKKMQEQKAEELKKCLKEVEIAIEVRKDDQKEFEKKELGNVLKELTKDLRDDSEGEKQGNDLEETSDSKKQVTEVEKNQDNEDQGNEIENNEQRKTGRVGWARGMVNPVRWVVGLVRPTLQEPPFRMESSESSGTDPSSGGTTPTAVVTGSDSSQSGGNSSSTDGSTSAEGQASQGSGSTSSGSSGGSTAKNGVDIDITSHNQTTGEFVYKMDGDFVSYSAKDNNAFKSVKDGSTDIWQATDDSEFSNKIEVEASGDVKSVTINICVDKKRIFIKDGTNEPWNEIHPDKINPKPVNIKATNQIYFYSNELNGSTRTFEAQEGFAFNEVTEGTGSNKVVIWNTTVVQEYASKVVVEGGNMVTIHCGDDSSPTSKVFNKTSDGKWKDASSSQAGSSTPGTDSSSASPAAPAGTSERSDSTSPDVLNITSQAATNVFDYKKDGNFVTFTAKGTNVFKSVLDDNTEVWKTSDVSNVSSKVEVDNMFADAKAVTIYLPDNTTKVFIKNADDTKFTEIDTTKVHPKAVNIKRRDTTHFYNNSVDGSVRTFTPKRGFGFSDVIDTIERKTVVIWKKGNLTEYPTKIVVEGDDKVFIHFGDDANASKMQFNKASNNKWNEIRSGTTKSCYDLNISLEDSADEFEIKKQGKYFTYTSKGNYTFKAVMDGSTKVWEVGTDNIYSYKVEVDNIFSHSKAVTVFLDDNSCKIFKNEYQSGKWRPIDTNIDNPVALNIKREHMTYFCTNTVDSGVRTFEAKKGFVFNDVHEVIEGTKVEIWKTAREKEFATKVILEGDNKVTIHSKDNSKKVFNKGSDGKWEQDTSSQSAGGGKSSHGSSSGGSSDGSSTSKTCFDLNLTSDASTSEFDYKKDGNFVTFTAKGTNVFKSVLDDNTEVWKTSDVSNVSSKVEVDNMFADAKAVTIYLPDNTTKVFIKNADDTKFTEIDTTKVHPKAVNIKRRDTTHFYNNSVDGSVRTFTPKLGFRFSDVIDTFGIKSVVIWKKGDQIDYALKVEVDAEKKVTIHIGEGNNAVKKVFVREDINDPWDEIDLSKLNPRVVNISDTKVTYFYSIKSVNNVRSFEAKPHFAFNIVNDSINNNMVQIWKANNDRHFATKVDVEGDSILTIHIGEGNKASKKVFMRDGKSDPWDTIDLSKLNPRSVNISASKPTYFYKFETVNDVRTFDAKEQFAFNCVKDGTSDLWSTTNENEFANKVVSVKRHSGSLDLTIHLPSDKKKLFVKETSSSSWTEIDLTKKNPKPVNIKDDKDTYFFTYKFENDIRTFQASDGFSFNCVKDGTSDLWSTTNENEFANKVVSVKRHSGSLDLTIHLPSDKKKLFVKETSSSSWTEIDLTKKNPKPVNIKDDKDTYFFTYKFENDIRTFQASDGFSFNCVKDGTSDLWSTTNENEFANKVVSVKRHSGSLDLTIHLPSDKKKLFVKETSSSSWTEIDLTKKNPKPVNIKDDKDTYFFTYKFENDIRTFQASDGFSFNCVKDGTSDIWKASKENKFAKKIVAEEGEVTVHSGEGDNASVIVFIKQEDGIWKNTSGTDCSFSCMLDWITGLCSSCGGSRGSSSSSPGELNINSDKSNDNFDYNKAGSYVTYTAKGDNAFQHVKDDKTTIWEASDVSVRSNKVEVDNMINDAKAVTIYLDGNKTKVFKKDGKDKPWKEIDTSKINPILVDIKHHHDTYFCSSKVVNNVRTFETRIGFMFNGVREENTQIWATSKANEYAKKIVVDGDKVTVHIGVDSKASTLDLKKGDDGNWSEEGSA</sequence>
<feature type="region of interest" description="Disordered" evidence="2">
    <location>
        <begin position="1"/>
        <end position="52"/>
    </location>
</feature>
<feature type="compositionally biased region" description="Acidic residues" evidence="2">
    <location>
        <begin position="633"/>
        <end position="642"/>
    </location>
</feature>
<gene>
    <name evidence="3" type="ORF">MACK_000523</name>
</gene>
<feature type="region of interest" description="Disordered" evidence="2">
    <location>
        <begin position="596"/>
        <end position="651"/>
    </location>
</feature>
<feature type="compositionally biased region" description="Low complexity" evidence="2">
    <location>
        <begin position="943"/>
        <end position="964"/>
    </location>
</feature>
<keyword evidence="1" id="KW-0175">Coiled coil</keyword>
<feature type="compositionally biased region" description="Basic and acidic residues" evidence="2">
    <location>
        <begin position="596"/>
        <end position="632"/>
    </location>
</feature>
<accession>A0A976MA41</accession>
<feature type="compositionally biased region" description="Basic and acidic residues" evidence="2">
    <location>
        <begin position="383"/>
        <end position="407"/>
    </location>
</feature>
<dbReference type="EMBL" id="CP056069">
    <property type="protein sequence ID" value="UKK00451.2"/>
    <property type="molecule type" value="Genomic_DNA"/>
</dbReference>
<feature type="region of interest" description="Disordered" evidence="2">
    <location>
        <begin position="1352"/>
        <end position="1388"/>
    </location>
</feature>
<evidence type="ECO:0000256" key="2">
    <source>
        <dbReference type="SAM" id="MobiDB-lite"/>
    </source>
</evidence>
<name>A0A976MA41_THEOR</name>
<feature type="compositionally biased region" description="Polar residues" evidence="2">
    <location>
        <begin position="10"/>
        <end position="47"/>
    </location>
</feature>
<protein>
    <submittedName>
        <fullName evidence="3">Uncharacterized protein</fullName>
    </submittedName>
</protein>
<dbReference type="Proteomes" id="UP000244811">
    <property type="component" value="Chromosome 1"/>
</dbReference>
<reference evidence="3" key="1">
    <citation type="submission" date="2022-07" db="EMBL/GenBank/DDBJ databases">
        <title>Evaluation of T. orientalis genome assembly methods using nanopore sequencing and analysis of variation between genomes.</title>
        <authorList>
            <person name="Yam J."/>
            <person name="Micallef M.L."/>
            <person name="Liu M."/>
            <person name="Djordjevic S.P."/>
            <person name="Bogema D.R."/>
            <person name="Jenkins C."/>
        </authorList>
    </citation>
    <scope>NUCLEOTIDE SEQUENCE</scope>
    <source>
        <strain evidence="3">Goon Nure</strain>
    </source>
</reference>
<feature type="region of interest" description="Disordered" evidence="2">
    <location>
        <begin position="921"/>
        <end position="974"/>
    </location>
</feature>
<feature type="coiled-coil region" evidence="1">
    <location>
        <begin position="306"/>
        <end position="333"/>
    </location>
</feature>